<organism evidence="2 3">
    <name type="scientific">Gloeothece verrucosa (strain PCC 7822)</name>
    <name type="common">Cyanothece sp. (strain PCC 7822)</name>
    <dbReference type="NCBI Taxonomy" id="497965"/>
    <lineage>
        <taxon>Bacteria</taxon>
        <taxon>Bacillati</taxon>
        <taxon>Cyanobacteriota</taxon>
        <taxon>Cyanophyceae</taxon>
        <taxon>Oscillatoriophycideae</taxon>
        <taxon>Chroococcales</taxon>
        <taxon>Aphanothecaceae</taxon>
        <taxon>Gloeothece</taxon>
        <taxon>Gloeothece verrucosa</taxon>
    </lineage>
</organism>
<gene>
    <name evidence="2" type="ordered locus">Cyan7822_1824</name>
</gene>
<feature type="domain" description="Endonuclease/exonuclease/phosphatase" evidence="1">
    <location>
        <begin position="6"/>
        <end position="251"/>
    </location>
</feature>
<dbReference type="KEGG" id="cyj:Cyan7822_1824"/>
<dbReference type="GO" id="GO:0000175">
    <property type="term" value="F:3'-5'-RNA exonuclease activity"/>
    <property type="evidence" value="ECO:0007669"/>
    <property type="project" value="TreeGrafter"/>
</dbReference>
<dbReference type="EMBL" id="CP002198">
    <property type="protein sequence ID" value="ADN13810.1"/>
    <property type="molecule type" value="Genomic_DNA"/>
</dbReference>
<dbReference type="PANTHER" id="PTHR12121:SF36">
    <property type="entry name" value="ENDONUCLEASE_EXONUCLEASE_PHOSPHATASE DOMAIN-CONTAINING PROTEIN"/>
    <property type="match status" value="1"/>
</dbReference>
<dbReference type="InterPro" id="IPR050410">
    <property type="entry name" value="CCR4/nocturin_mRNA_transcr"/>
</dbReference>
<proteinExistence type="predicted"/>
<name>E0U9K9_GLOV7</name>
<dbReference type="RefSeq" id="WP_013321917.1">
    <property type="nucleotide sequence ID" value="NC_014501.1"/>
</dbReference>
<dbReference type="SUPFAM" id="SSF56219">
    <property type="entry name" value="DNase I-like"/>
    <property type="match status" value="1"/>
</dbReference>
<reference evidence="3" key="1">
    <citation type="journal article" date="2011" name="MBio">
        <title>Novel metabolic attributes of the genus Cyanothece, comprising a group of unicellular nitrogen-fixing Cyanobacteria.</title>
        <authorList>
            <person name="Bandyopadhyay A."/>
            <person name="Elvitigala T."/>
            <person name="Welsh E."/>
            <person name="Stockel J."/>
            <person name="Liberton M."/>
            <person name="Min H."/>
            <person name="Sherman L.A."/>
            <person name="Pakrasi H.B."/>
        </authorList>
    </citation>
    <scope>NUCLEOTIDE SEQUENCE [LARGE SCALE GENOMIC DNA]</scope>
    <source>
        <strain evidence="3">PCC 7822</strain>
    </source>
</reference>
<keyword evidence="2" id="KW-0255">Endonuclease</keyword>
<dbReference type="PANTHER" id="PTHR12121">
    <property type="entry name" value="CARBON CATABOLITE REPRESSOR PROTEIN 4"/>
    <property type="match status" value="1"/>
</dbReference>
<evidence type="ECO:0000313" key="2">
    <source>
        <dbReference type="EMBL" id="ADN13810.1"/>
    </source>
</evidence>
<dbReference type="Proteomes" id="UP000008206">
    <property type="component" value="Chromosome"/>
</dbReference>
<dbReference type="GO" id="GO:0004519">
    <property type="term" value="F:endonuclease activity"/>
    <property type="evidence" value="ECO:0007669"/>
    <property type="project" value="UniProtKB-KW"/>
</dbReference>
<dbReference type="HOGENOM" id="CLU_030508_1_0_3"/>
<accession>E0U9K9</accession>
<protein>
    <submittedName>
        <fullName evidence="2">Endonuclease/exonuclease/phosphatase</fullName>
    </submittedName>
</protein>
<keyword evidence="2" id="KW-0378">Hydrolase</keyword>
<sequence length="262" mass="29864">MLLKIITFNLRYDKPDPAQNNWRVRRAAIASLLNYYSPDLMGTQEGKAHQLLDLHRMLPEYQSVGGDRTGTGTNEHCAIFYHRRRLKCLETGDFFLSETPEIPGSITASWGNPHPRMVTWAVFEGIDEAKKIVFYNTHLDYRSATARELGAKLITERLSQLDLTDSYLFVTADFNATPGSLPRTTFERPLSNGIKLYDALAEIPLEKQLSFNNFTEQPTDAIDTIYYDSRSRLQQAKVDQQKWEGLIPSDHFPVIGEFLIGS</sequence>
<keyword evidence="2" id="KW-0269">Exonuclease</keyword>
<dbReference type="InterPro" id="IPR036691">
    <property type="entry name" value="Endo/exonu/phosph_ase_sf"/>
</dbReference>
<dbReference type="Gene3D" id="3.60.10.10">
    <property type="entry name" value="Endonuclease/exonuclease/phosphatase"/>
    <property type="match status" value="1"/>
</dbReference>
<keyword evidence="2" id="KW-0540">Nuclease</keyword>
<dbReference type="InterPro" id="IPR005135">
    <property type="entry name" value="Endo/exonuclease/phosphatase"/>
</dbReference>
<evidence type="ECO:0000259" key="1">
    <source>
        <dbReference type="Pfam" id="PF03372"/>
    </source>
</evidence>
<keyword evidence="3" id="KW-1185">Reference proteome</keyword>
<dbReference type="Pfam" id="PF03372">
    <property type="entry name" value="Exo_endo_phos"/>
    <property type="match status" value="1"/>
</dbReference>
<dbReference type="CDD" id="cd09083">
    <property type="entry name" value="EEP-1"/>
    <property type="match status" value="1"/>
</dbReference>
<dbReference type="eggNOG" id="COG3568">
    <property type="taxonomic scope" value="Bacteria"/>
</dbReference>
<dbReference type="OrthoDB" id="9793162at2"/>
<evidence type="ECO:0000313" key="3">
    <source>
        <dbReference type="Proteomes" id="UP000008206"/>
    </source>
</evidence>
<dbReference type="AlphaFoldDB" id="E0U9K9"/>
<dbReference type="STRING" id="497965.Cyan7822_1824"/>